<dbReference type="SMART" id="SM01360">
    <property type="entry name" value="A2M"/>
    <property type="match status" value="1"/>
</dbReference>
<dbReference type="InterPro" id="IPR037066">
    <property type="entry name" value="Plug_dom_sf"/>
</dbReference>
<feature type="domain" description="Alpha-2-macroglobulin" evidence="2">
    <location>
        <begin position="1311"/>
        <end position="1400"/>
    </location>
</feature>
<sequence>MAYNLKLLFFTLLISSSVFSQDLLKSRRSSYYTYVYKITNQEAEKIYKNGIEKVDDTFFHSLVDSVAKDFQTEEKRYPVGHYLFTQVVGSNQHVELHSEESVDVFVLNNDKDLVVQVYNLEGNSIEDAKVKVNQKVLRFDNERHAYVDQKSNKDGLLKVTYGDYTSFVDLEKDLKNSAFKRAYRKVVYSFPLKYIYLPVRYVVYLPIDGVKSIKRHYPQGVIYSTTQFFTKKHYYQNDYKGYFVFSKPKYKPNETVKFKTFIVHKKTGKPYDKPLSVYIGKYKKEKKIGEIKPYEKGGYTYQFDLVDSLGLALDKVYSIYLLDPKEKNIVNSTFKYEEYELGKNELAIRVDQKTHFKEKNVKLFIKATDENKLNLMDAKAEIILTSSKVHEYYADSVFVADTLYTLKKDLLPKGETEVVLPDSLFPKANFDYRLKVVMRTSDNETQTKKETINYKYELQQIASDLQKDSIQLSYLLNGDTVQKQGKVYGVDGFGNRTLQKEGTLPFTLQISPFYSSYKVELEDYEEEIKISYLSSSLQVYTDRTADSLEVKVENPRNIPFVYTFYEKNSEKLKGYTKDLSFKKEVKDNQNYYLTINYLWGGITKKENYLIAPVNELELKLDVDVPQLITPGQKSTIEVQVTDVKGQPVEGVDITAYGITKKFKYHQNPPATFTQKKKVKTVINNFEIKHDDRAGHLSLDYTTWKALAGLDSIPYYNFLYPEKGIYKATFPAENKITQFVPFVIHKGEIEPVHVVYVDNVPVYFGWVTVDQPYAISITEGKHHVRLRTSNHEISIKDLEFDSGKKTIFSVDYSYPLANVNVEKKKKEYTEEELDLWSRYILAYKKRGFENYTFLEQKDKVFFLNTSYDYNYSQYNLVGPIVGQTQLTVLDDYKKSFYVEPNKKYEFSSRNIKINPFDLHTHSFQSKLPVKDFYDEVLTKEQIKENWKQYIEKRRKNNAYYYFPKRTQKGQAQLLISMKEEENTDVLFPLNKLLMKLDDPEFIRVYPGGINTFHALDSGYYQLIYFYSENRYHIQDSLKVHASGVNYYTFEHPKQFKQDQFGKEFSEIIEKTIYQRNVRDKRAGYLIQIQQNYRSFFSYKGEGKTVKGKVFEKDGKTPISGVDVFVVGTNYGTITDINGHFSIRLPKYKDVLRFSSPNHEERDLFVKESSLDVILDEFRYDELEEIVVIGYGEQKKREVTGAIVSGSSEIMIRGVSSVSGNAEPLYVINGVPYLDGNPNIAPDMIKSISVLQDAASASIYGKKGANGVILIEVSPSDLHKIGLKMGEGSEMSKDFLAQAQKKNTIRNNFHDDAFWEPQLKSDKEGKVKFEVTFPDDITSWDTHFLAMNGKKQSGKATKSIKSYMPLAGQVNLPRFLVASDQVKAIGKSLNYVGDTLQSDIVFSVDKEKQWEKTVAISDAHIDTLAFTSTNDSVALSYTVTSKNGFFDGEERTIPVYPLGLELAKGGFYIMENDTTIHLKSTEGPTKIYAKSSYLGALESEIDHVIAYRYLCNEQLASKLKAHLSAYAISHQKGEKYKSTPQIEKLIKKLSKNNNTEQLWGWWEGNNTSYWISIHILEAFAKANELGFDVPINSFSTVEKLLVEFQSEEYENRKLRILNLIYQLDPEGNYQKYVSELGKQEKPSLNDQLQLMQLKQKAGLPIALSSIEKYKKETMFGNIYYENEAERITPRWGNRIINNDLQNTLLVYQIFKNDSLNNHENELKKIRNYLLEQRSTGYWVNTYTSSKVIETILPDVINDHGKVTSSALTLSGSKNETITQFPLELDLQKGEELTISKTGDFPVYLTQYSRYWENSPQEKSDHFEVNTYFEDQNTQALTAGEKVNLVVEVDVKKSADYVMVNVPIPAGCSYASKKRGFYNEVHREYFKNEVAIFCKKLKKGNYTFKVELLPRYTGNYHLNPAKAELMYFPTFYGNNELKEVGIQ</sequence>
<dbReference type="SUPFAM" id="SSF56935">
    <property type="entry name" value="Porins"/>
    <property type="match status" value="1"/>
</dbReference>
<dbReference type="GO" id="GO:0004866">
    <property type="term" value="F:endopeptidase inhibitor activity"/>
    <property type="evidence" value="ECO:0007669"/>
    <property type="project" value="InterPro"/>
</dbReference>
<dbReference type="RefSeq" id="WP_169655031.1">
    <property type="nucleotide sequence ID" value="NZ_JABANE010000006.1"/>
</dbReference>
<organism evidence="3 4">
    <name type="scientific">Flammeovirga aprica JL-4</name>
    <dbReference type="NCBI Taxonomy" id="694437"/>
    <lineage>
        <taxon>Bacteria</taxon>
        <taxon>Pseudomonadati</taxon>
        <taxon>Bacteroidota</taxon>
        <taxon>Cytophagia</taxon>
        <taxon>Cytophagales</taxon>
        <taxon>Flammeovirgaceae</taxon>
        <taxon>Flammeovirga</taxon>
    </lineage>
</organism>
<keyword evidence="3" id="KW-0675">Receptor</keyword>
<dbReference type="InterPro" id="IPR012910">
    <property type="entry name" value="Plug_dom"/>
</dbReference>
<dbReference type="Gene3D" id="2.20.130.20">
    <property type="match status" value="1"/>
</dbReference>
<gene>
    <name evidence="3" type="ORF">HHU12_03455</name>
</gene>
<keyword evidence="4" id="KW-1185">Reference proteome</keyword>
<evidence type="ECO:0000313" key="3">
    <source>
        <dbReference type="EMBL" id="NME67014.1"/>
    </source>
</evidence>
<dbReference type="InterPro" id="IPR001599">
    <property type="entry name" value="Macroglobln_a2"/>
</dbReference>
<evidence type="ECO:0000259" key="2">
    <source>
        <dbReference type="SMART" id="SM01360"/>
    </source>
</evidence>
<dbReference type="Pfam" id="PF07715">
    <property type="entry name" value="Plug"/>
    <property type="match status" value="1"/>
</dbReference>
<dbReference type="SUPFAM" id="SSF49464">
    <property type="entry name" value="Carboxypeptidase regulatory domain-like"/>
    <property type="match status" value="1"/>
</dbReference>
<comment type="caution">
    <text evidence="3">The sequence shown here is derived from an EMBL/GenBank/DDBJ whole genome shotgun (WGS) entry which is preliminary data.</text>
</comment>
<dbReference type="EMBL" id="JABANE010000006">
    <property type="protein sequence ID" value="NME67014.1"/>
    <property type="molecule type" value="Genomic_DNA"/>
</dbReference>
<dbReference type="InterPro" id="IPR008969">
    <property type="entry name" value="CarboxyPept-like_regulatory"/>
</dbReference>
<dbReference type="InterPro" id="IPR051802">
    <property type="entry name" value="YfhM-like"/>
</dbReference>
<dbReference type="Proteomes" id="UP000576082">
    <property type="component" value="Unassembled WGS sequence"/>
</dbReference>
<dbReference type="PANTHER" id="PTHR40094:SF1">
    <property type="entry name" value="UBIQUITIN DOMAIN-CONTAINING PROTEIN"/>
    <property type="match status" value="1"/>
</dbReference>
<dbReference type="Pfam" id="PF17973">
    <property type="entry name" value="bMG10"/>
    <property type="match status" value="1"/>
</dbReference>
<dbReference type="Pfam" id="PF13715">
    <property type="entry name" value="CarbopepD_reg_2"/>
    <property type="match status" value="1"/>
</dbReference>
<proteinExistence type="predicted"/>
<name>A0A7X9NZY4_9BACT</name>
<dbReference type="Pfam" id="PF00207">
    <property type="entry name" value="A2M"/>
    <property type="match status" value="1"/>
</dbReference>
<dbReference type="InterPro" id="IPR041246">
    <property type="entry name" value="Bact_MG10"/>
</dbReference>
<accession>A0A7X9NZY4</accession>
<feature type="chain" id="PRO_5031229434" evidence="1">
    <location>
        <begin position="21"/>
        <end position="1940"/>
    </location>
</feature>
<keyword evidence="1" id="KW-0732">Signal</keyword>
<dbReference type="Gene3D" id="2.170.130.10">
    <property type="entry name" value="TonB-dependent receptor, plug domain"/>
    <property type="match status" value="1"/>
</dbReference>
<dbReference type="Gene3D" id="1.50.10.20">
    <property type="match status" value="1"/>
</dbReference>
<protein>
    <submittedName>
        <fullName evidence="3">TonB-dependent receptor plug domain-containing protein</fullName>
    </submittedName>
</protein>
<evidence type="ECO:0000256" key="1">
    <source>
        <dbReference type="SAM" id="SignalP"/>
    </source>
</evidence>
<reference evidence="3 4" key="1">
    <citation type="submission" date="2020-04" db="EMBL/GenBank/DDBJ databases">
        <title>Flammeovirga sp. SR4, a novel species isolated from seawater.</title>
        <authorList>
            <person name="Wang X."/>
        </authorList>
    </citation>
    <scope>NUCLEOTIDE SEQUENCE [LARGE SCALE GENOMIC DNA]</scope>
    <source>
        <strain evidence="3 4">ATCC 23126</strain>
    </source>
</reference>
<dbReference type="PANTHER" id="PTHR40094">
    <property type="entry name" value="ALPHA-2-MACROGLOBULIN HOMOLOG"/>
    <property type="match status" value="1"/>
</dbReference>
<dbReference type="Gene3D" id="2.60.40.1120">
    <property type="entry name" value="Carboxypeptidase-like, regulatory domain"/>
    <property type="match status" value="1"/>
</dbReference>
<evidence type="ECO:0000313" key="4">
    <source>
        <dbReference type="Proteomes" id="UP000576082"/>
    </source>
</evidence>
<feature type="signal peptide" evidence="1">
    <location>
        <begin position="1"/>
        <end position="20"/>
    </location>
</feature>